<name>A0A0N1HGL0_9EURO</name>
<dbReference type="InterPro" id="IPR014710">
    <property type="entry name" value="RmlC-like_jellyroll"/>
</dbReference>
<dbReference type="OrthoDB" id="4538392at2759"/>
<dbReference type="VEuPathDB" id="FungiDB:AB675_2511"/>
<gene>
    <name evidence="2" type="ORF">AB675_2511</name>
</gene>
<reference evidence="2 3" key="1">
    <citation type="submission" date="2015-06" db="EMBL/GenBank/DDBJ databases">
        <title>Draft genome of the ant-associated black yeast Phialophora attae CBS 131958.</title>
        <authorList>
            <person name="Moreno L.F."/>
            <person name="Stielow B.J."/>
            <person name="de Hoog S."/>
            <person name="Vicente V.A."/>
            <person name="Weiss V.A."/>
            <person name="de Vries M."/>
            <person name="Cruz L.M."/>
            <person name="Souza E.M."/>
        </authorList>
    </citation>
    <scope>NUCLEOTIDE SEQUENCE [LARGE SCALE GENOMIC DNA]</scope>
    <source>
        <strain evidence="2 3">CBS 131958</strain>
    </source>
</reference>
<dbReference type="Proteomes" id="UP000038010">
    <property type="component" value="Unassembled WGS sequence"/>
</dbReference>
<accession>A0A0N1HGL0</accession>
<proteinExistence type="predicted"/>
<sequence>MPPSSPVPLTVIDTNTTPWQPFPVPYLNVNLDHNPLHQDEGSGMTILKLQYKRGFTNPWHSHYCGHGFYVLDGILDTHAGQYGPGSWVWFPEGGTMYHGATREKDVTVLFITNKKFSIHFVGDGSDPCALQMRDEDLRNIVPQPSQ</sequence>
<evidence type="ECO:0000313" key="2">
    <source>
        <dbReference type="EMBL" id="KPI44824.1"/>
    </source>
</evidence>
<evidence type="ECO:0000259" key="1">
    <source>
        <dbReference type="Pfam" id="PF12973"/>
    </source>
</evidence>
<dbReference type="GeneID" id="28734368"/>
<dbReference type="Pfam" id="PF12973">
    <property type="entry name" value="Cupin_7"/>
    <property type="match status" value="1"/>
</dbReference>
<comment type="caution">
    <text evidence="2">The sequence shown here is derived from an EMBL/GenBank/DDBJ whole genome shotgun (WGS) entry which is preliminary data.</text>
</comment>
<protein>
    <recommendedName>
        <fullName evidence="1">ChrR-like cupin domain-containing protein</fullName>
    </recommendedName>
</protein>
<keyword evidence="3" id="KW-1185">Reference proteome</keyword>
<feature type="domain" description="ChrR-like cupin" evidence="1">
    <location>
        <begin position="10"/>
        <end position="113"/>
    </location>
</feature>
<dbReference type="InterPro" id="IPR011051">
    <property type="entry name" value="RmlC_Cupin_sf"/>
</dbReference>
<dbReference type="AlphaFoldDB" id="A0A0N1HGL0"/>
<dbReference type="RefSeq" id="XP_018004787.1">
    <property type="nucleotide sequence ID" value="XM_018142488.1"/>
</dbReference>
<evidence type="ECO:0000313" key="3">
    <source>
        <dbReference type="Proteomes" id="UP000038010"/>
    </source>
</evidence>
<dbReference type="SUPFAM" id="SSF51182">
    <property type="entry name" value="RmlC-like cupins"/>
    <property type="match status" value="1"/>
</dbReference>
<organism evidence="2 3">
    <name type="scientific">Cyphellophora attinorum</name>
    <dbReference type="NCBI Taxonomy" id="1664694"/>
    <lineage>
        <taxon>Eukaryota</taxon>
        <taxon>Fungi</taxon>
        <taxon>Dikarya</taxon>
        <taxon>Ascomycota</taxon>
        <taxon>Pezizomycotina</taxon>
        <taxon>Eurotiomycetes</taxon>
        <taxon>Chaetothyriomycetidae</taxon>
        <taxon>Chaetothyriales</taxon>
        <taxon>Cyphellophoraceae</taxon>
        <taxon>Cyphellophora</taxon>
    </lineage>
</organism>
<dbReference type="Gene3D" id="2.60.120.10">
    <property type="entry name" value="Jelly Rolls"/>
    <property type="match status" value="1"/>
</dbReference>
<dbReference type="EMBL" id="LFJN01000002">
    <property type="protein sequence ID" value="KPI44824.1"/>
    <property type="molecule type" value="Genomic_DNA"/>
</dbReference>
<dbReference type="InterPro" id="IPR025979">
    <property type="entry name" value="ChrR-like_cupin_dom"/>
</dbReference>